<evidence type="ECO:0000259" key="5">
    <source>
        <dbReference type="PROSITE" id="PS50075"/>
    </source>
</evidence>
<dbReference type="InterPro" id="IPR045851">
    <property type="entry name" value="AMP-bd_C_sf"/>
</dbReference>
<gene>
    <name evidence="6" type="ORF">SAMN05444065_1282</name>
</gene>
<dbReference type="InterPro" id="IPR020845">
    <property type="entry name" value="AMP-binding_CS"/>
</dbReference>
<dbReference type="GO" id="GO:0003824">
    <property type="term" value="F:catalytic activity"/>
    <property type="evidence" value="ECO:0007669"/>
    <property type="project" value="InterPro"/>
</dbReference>
<dbReference type="CDD" id="cd17643">
    <property type="entry name" value="A_NRPS_Cytc1-like"/>
    <property type="match status" value="2"/>
</dbReference>
<organism evidence="6 7">
    <name type="scientific">Pseudomonas syringae</name>
    <dbReference type="NCBI Taxonomy" id="317"/>
    <lineage>
        <taxon>Bacteria</taxon>
        <taxon>Pseudomonadati</taxon>
        <taxon>Pseudomonadota</taxon>
        <taxon>Gammaproteobacteria</taxon>
        <taxon>Pseudomonadales</taxon>
        <taxon>Pseudomonadaceae</taxon>
        <taxon>Pseudomonas</taxon>
    </lineage>
</organism>
<dbReference type="GO" id="GO:0043041">
    <property type="term" value="P:amino acid activation for nonribosomal peptide biosynthetic process"/>
    <property type="evidence" value="ECO:0007669"/>
    <property type="project" value="TreeGrafter"/>
</dbReference>
<dbReference type="Gene3D" id="3.30.559.30">
    <property type="entry name" value="Nonribosomal peptide synthetase, condensation domain"/>
    <property type="match status" value="5"/>
</dbReference>
<dbReference type="Gene3D" id="3.40.50.980">
    <property type="match status" value="10"/>
</dbReference>
<evidence type="ECO:0000256" key="1">
    <source>
        <dbReference type="ARBA" id="ARBA00001957"/>
    </source>
</evidence>
<dbReference type="InterPro" id="IPR009081">
    <property type="entry name" value="PP-bd_ACP"/>
</dbReference>
<dbReference type="PANTHER" id="PTHR45527:SF1">
    <property type="entry name" value="FATTY ACID SYNTHASE"/>
    <property type="match status" value="1"/>
</dbReference>
<sequence>MSMIELLALLEEKDVQLAVKGDQLLVSGKRQSLMEPSVVAMLRENKAALIELINAGEYYSGKADEVDVPAQAIVPGCERITPDMLPLIELDQAAIETIVARVPGGVPNVQDIYPLASLQEGILYHHIAAEQGDPYVLQAQFTIASRERFDEFTAALQQVINRHDILRTSVVWEGLDEPVQVVWRKADLVLSEITIDPAAGPASEQLQQRFDPRHYRLDISQAPLLRLAFTHDEVNQCWVAMLLFHHIAIDHAALDQVHHEIHAYLYGQAHTLGEPVPYRNYVAQARLGVTNKQHEGFFREMLGDVDEPTLPFGLQDVRGDGHGIEEAHQPLPAELSQRLRAQARLQGVSAASLHHLAWARVLGCLCGRNDVVFGTVLLGRMRGGEGVGRALGMFINTLPLRVDVGEQDVRAGVKATHARLTALLGHEHASLALAQRCSGVSAPTPLFSALLNYRHSSAGAASDQEVTDQADQLWEGIEVRGGEERTNYPLILSLDDLGEGFSLNVQAVAGIGAQRVCGYMQTALESLVHALEQTPQAPLNSLPILPADEREQLLLDFNDTSLDYPQQQTIHGLFQAQAERTPEALAVVHGEQRLTYRELNEQANRLAHALRKQGVQPDSRVGICVERGAEMVIGLLAILKAGGGYVPLDPAYPAERIAYMLQDSAPAAVLVQTATQGLLAGVSVPVINLDLSDWQDESVQNPQVPGLTSAHLAYLIYTSGSTGLPKGVMIEHRNTVNFLSWAHAAFDAGTNNSALDKTLFSTSLNFDLAVYECFAPLTSGGSIEVVKNVLELQHGEHDIGLINTVPSALKALLEVDGLPTSVHTVNVAGEALKRSLVESLFEKTSVQRLCNLYGPSETTTYSSWVAMDRKDGFAPHIGKPVGNTQFYLLDEQQQPVPLGVAGEIYIGGAGVARGYLNRDDLTAERFLKDPFSQNPAARMYRTGDLGRYLPDGNIEYLGRNDDQVKIRGFRIELGEIDARLARHPAVHEAVVTAREDVPGDKRLVAYYSVQSAQTEPSIDSLRGWLQEQLPAYMIPVAYVRLDAMPLTPNGKLDRKALPAPDSDSLISRGYEAPQGEIETQIAVIWQELLGVEQVGRHDNFFELGGHSLLAVSLIGRMRHIGLSTDVKALFSQPTLAALASAVGGGDEPGSDEVTVATNLITPGCQRITPDLLPLIKLTQEQIDLVVACVPGGATNVQDIYPLAPLQEGILYHHIAAEQGDPYVLQSQFAFQSRAHLDTFAQALQTVINRHDILRTSMHWESLDEPLQVVWRQVELSVEEIQLNPRFGDISRQLQERLDPRQICMDIRRAPLMRVVCALDTVNQRWVATLMFHHMILDHTALDQVRYEMQVCLLGQADRLGDSIPYRNYVAQARQGVNEQDHELFFQDMLGDIDEPTLPFGLHDVQGDGNAIDQARLTLDNALSQRLRVQTRQLGVSAASLLHLAFAQMLGRLSGRDQVVFGTVLMGRMQSGEGAERALGMFINTLPLRVDLGGEGVRDGVKATHRRLTGLLGHEHASLALAQRCSGVVAPTPLFSALLNYRHSSVAVTDEAMAAWDGMQSLRLDEEERTNYPLTVNVDDTGEGFQFTSLVAASIGAQRLCDYLQLAVAGLVEALEQAPQTPLHSISILPLSERTQLLEHWNPSGKTYAHETPIHRQFEARAAERPDAVALMFEAQTLSYGELNARANQVAHRLLALGVRPDDRVAICVERGPAMIIGVLGILKSGAGYVPLDPAYPLERLSYVLGDSTPVALLSQRSVQQALPVCEVPLIYLDDADLQDESVRNLQVPVKPADLAYVIYTSGSTGLPKGVMVEHRNVARLFSATQDWFGFNEQDVGALFHSFAFDFSVWEIWGALLHGGRLLIVPQLISRSPEDCYDLLCSAGVTVLNQTPSAFRQLIAAQGKSERAHSLRQVIFGGEALETAMLKPWYARNVNTGTQLVNMYGITETTVHVTYYPLQAEDAKRMGASPIGEHIPDVQLYVLDAHREPVPVGVIGELYVGGAGVARGYLNREALTAERFLDNPFSSAPGARLYRTGDLGRWLANGSLEYLGRNDEQVKIRGFRIELGEIEARLSACQGVRDAVVVVREDEPGDKRLVAYLTTQQSGDLLDIESLREHLQGTLPQYMVPAAYVQLDTLPLTANGKLDRKALPAPDRSALASRGYEAPEGDTEMAIARIWQDLLQLEQVGRHDHFFELGGHSLLAVKLIERMRQIDLVADVRVLFSQPTLSALAAAVGGKGQVEAPANLIPADCSRITPDMLPLVSLTQDDIDRVVSSVPGGLSNVQDIYALAPLQEGILYHHLAAAEGDPYLQHALFAFDSRELLHNFAQALQGVIARHDILRTAVFWERLDAPVQVVWREATLGLDEHILEPADGDIAEQLLKRLDPRHTRLDIRQAPMLRIGYAHDEVNNRWLGMLLFHHLVDDATSLRILRSEIEAHMLGQQASLPPSVPYRNYVAQAMLGVSREEHEVFFRDMLGDIDEPTLPFGVQDVQGYGRGIEEACQRVDIGLSQRLRVQARQLGVSSASLYHLAWARVLAAVSGKGDVVFGTVLLGRLQGGAGSDRALGMFINTLPLRVTLGEQGVRSGLKATHARLSMLLAHEHASLVLAQRCSGVPASTPLFSALLNYRHIDAQVNQESFDTWQGIESLHSEERTNYPLALSVNDEGEGFSLTVQAIASIDAQRVCSYMQTALEHILMALEQDPEAPLSSIAILPAVERQQLLVEFNKTARDYPQQQTVHGLFEDQVRALPETCAAIHDGVSVSYAELNTRANRLARYLLGLGVQPGDSVAILLERSLDLLASQLAVLKCAAVYVPLDTHAPVERQAFMIEDSLARVLLTHSHVSLTSGAQRIDLDGLTLDDLKDTDLALPQSSESVAYIMYTSGSTGVPKGVLVPHRAISRLVINNGYADFNAQDRVAFASNPAFDASTLDVWAPLLNGGCVVVIEQNDLLSPLNFQRLLLEQSVTVLWMTAGLFHQYASGLGEAFSRLRYLIVGGDVLDPAVIGRVLANNPPQHLLNGYGPTEATTFSATYEITSVGSGGIPIGRPVGNSQAYVLDALREPVAVGVPGELYIGGQGVAKGYLNRDDLSATQFVVDPFSASENALMYRTGDLVRWRADGNLEYLGRNDDQIKIRGFRVELGEIEARLAEHPEVREAVVLCRQDVPGDKRLVAYVIAQRLETVLDIEHLRSHLQGTLPDYMVPAAYVQLDALPLTANGKLDRKALPAPDAQSLISRGYEAPQGEVETLLASIWADVLTVEQVGRHDHFFELGGHSLLAVMLIERMRQVGLSADVRVLFSQPTLAALAAAVGSGREIHVPANGIAADCQRITPDMLPLASLDQVAIDRIVATVPGGVANVQDIYPLAPLQEGILYHHLSAERGDPYLLQSLFSFDSQEHVDDFARALQFVIQRHDVLRTALVWEGQDEPMQVVWRQAPLMRESFDADPHAGDMAAQLHQRFDARHHRLDIRQAPMMRLVCAWDGPNQRWLALLQFHHLVMDHTAMDVVRYEMQASLLGQEAQLGAAVPYRNYVAQARLGVSQEEHEVFFRDMLGNVDEPTLPFGLQQVHGDGRDIEEARLTVDADLSRRVRSQALQLGVSAASLVHLAWARLLSQVSGRDDVVFGTVLMGRMQGGEGADRALGMFINTLPLRVELGNLDVRDGVKATHRRLTGLLGHEHASLALAQRCSGVAAPAPLFSALLNYRHSSIAVTDEALMAWDGMQSLGDEERTNYPLTLNVDDQGEGFQLTVQTVPLVEATRICAYMQQTLNSLVDALEQAPQTPLHAISILPFNERAQLLEQCNRPEKSYAHETPIHRQFEARVAEQPDAVALMFEAQTLSYSELNARANQVAHRLLALGVRNDDRVAICVERGPAMIIGLLGILKSGAGYVPLDPAYPLERLSYVLGDSTPVALLSQRSVQQALSDSDVPLIYLDDADLLDESVSNPMVSVQPSDLAYVIYTSGSTGLPKGVMVEHRNVARLFSATQDWFGFNEQDVWALFHSFAFDFSVWEIWGALLHGGRLLIVPQLVSRSPEDFHELLCSAGVTVLSQTPSAFRQLIAAQGEKEQAHSLRQVIFGGEALETAMLKPWYARNVNTGTQLVNMYGITETTVHVTYYPLKAEDAQRVGASPIGKRIPDLQLYLLDAHGEPVPAGVIGELYVGGAGVARGYLNREALTAERFLDNPFSNAPGARLYRTGDLGRWLADGSLEYLGRNDEQVKIRGFRIELGEIEARLAEHPEVCDAVVLCREDVPGDKRLVAYVTALQAQRLLDIENLREHLQGTLPQYMVPAAYVQLDALPLTANGKLDRKALPAPDRSSVANRGYEAPESDAEMAIARIWQDLLQLEQVGRHDHFFELGGHSLLAVKLIERMRQIDLVADVRVLFSQPTLSALAAAVGGKGAVEVPANLIPADCAHITPDMLPLVSLRQEDIDHVVSCVPGGAANVQDIYALAPLQEGILYHHIAAVEGDPYLQYALFSFDSIERLHSFAHALEGVIARHDILRTAVLWERLEAPVQVVWREAPLGLDELVLDPACGDISEQLIKRLDPRHTRLDIRQAPMLRIGYAQDAVNNRWMGMLLFHHLVDDATSLRILRSEIEAHMLGQQASLTPSVPYRNYVAQARLGVSREEHEAFFRDMLGDIDEPTLPFGLQDVQGDGQGIEEAFQRVDIDLSQRLRAQARQLGVSSASLYHLAWALVLGAVSGKEDVVFGTVLLGRLQGGVGSDRALGMFINTLPLRVTLGEQGVRSGLKAAHARLSGLLAHEHASLVLAQRCSGVPASTPLFNALLNYRHIDVEVNQQAFEAWQGIEHLHGEERTNYPLTLSVNDEGAGFSLTVQAISSIDAQQVCAYMQTALEGVVSALEQSSEMPLAGLSVVPAAEREQLVFGLNATALDYPHEQTIHGLFEAQVERTPQAVAVVHGQQRLTYRELNEQANRLAHALRKQGVQPDSRVGICIERSVEMVVGLLAILKAGGGYVPLDPAYPVERIAYMLEDSTPAAVLAQTATQGLLADVSVPVINLDLSDWQGESVQNPRVPGLTSAHLAYLIYTSGSTGMPKGVMIEHRNTVNFLTWAHVAFEGSALEKTLFSTSLNFDLAVYECFAPLTSGGSINVVKNVLELQHGNHDIGLINTVPSALKALLEINGLPGSVHTVNVAGEALKRNLVESLFEKTGVQRLCNLYGPSETTTYSSWVAMDREDGFAPHIGRPVGNTRFYLLDEQQQLVPRGMPGEIYIGGAGVARGYLNRDDLTAERFLKDPFSLSPDARMYRTGDLGRYLPDGNIEYLGRNDDQVKIRGFRIELGEIETSLNKHPQVQEAVVVAREDVPGETRLVAYFTPSDPTVLPESSDLRTYLQRLLPDYMLPAAYMPLDAWPLTPNGKLDRKALPAPDSSAFTSRAYEAPVGDVEIRLAALWAELLNVEKVGRHDHFFELGGHSLLAVSLIERMRQADLEADVQVLFGHPTLIQVAASVGKVKRLEVPQTKIPTLNRKRRI</sequence>
<dbReference type="SMART" id="SM00823">
    <property type="entry name" value="PKS_PP"/>
    <property type="match status" value="5"/>
</dbReference>
<dbReference type="FunFam" id="1.10.1200.10:FF:000005">
    <property type="entry name" value="Nonribosomal peptide synthetase 1"/>
    <property type="match status" value="5"/>
</dbReference>
<dbReference type="FunFam" id="3.30.300.30:FF:000010">
    <property type="entry name" value="Enterobactin synthetase component F"/>
    <property type="match status" value="5"/>
</dbReference>
<dbReference type="Gene3D" id="2.30.38.10">
    <property type="entry name" value="Luciferase, Domain 3"/>
    <property type="match status" value="5"/>
</dbReference>
<dbReference type="Proteomes" id="UP000183083">
    <property type="component" value="Unassembled WGS sequence"/>
</dbReference>
<dbReference type="PROSITE" id="PS00455">
    <property type="entry name" value="AMP_BINDING"/>
    <property type="match status" value="5"/>
</dbReference>
<comment type="cofactor">
    <cofactor evidence="1">
        <name>pantetheine 4'-phosphate</name>
        <dbReference type="ChEBI" id="CHEBI:47942"/>
    </cofactor>
</comment>
<dbReference type="PROSITE" id="PS00012">
    <property type="entry name" value="PHOSPHOPANTETHEINE"/>
    <property type="match status" value="3"/>
</dbReference>
<dbReference type="InterPro" id="IPR023213">
    <property type="entry name" value="CAT-like_dom_sf"/>
</dbReference>
<feature type="domain" description="Carrier" evidence="5">
    <location>
        <begin position="1072"/>
        <end position="1146"/>
    </location>
</feature>
<dbReference type="FunFam" id="3.40.50.980:FF:000001">
    <property type="entry name" value="Non-ribosomal peptide synthetase"/>
    <property type="match status" value="5"/>
</dbReference>
<dbReference type="Gene3D" id="3.30.300.30">
    <property type="match status" value="5"/>
</dbReference>
<dbReference type="RefSeq" id="WP_074910087.1">
    <property type="nucleotide sequence ID" value="NZ_FOVV01000028.1"/>
</dbReference>
<dbReference type="CDD" id="cd19544">
    <property type="entry name" value="E-C_NRPS"/>
    <property type="match status" value="5"/>
</dbReference>
<comment type="caution">
    <text evidence="6">The sequence shown here is derived from an EMBL/GenBank/DDBJ whole genome shotgun (WGS) entry which is preliminary data.</text>
</comment>
<dbReference type="Gene3D" id="3.30.559.10">
    <property type="entry name" value="Chloramphenicol acetyltransferase-like domain"/>
    <property type="match status" value="5"/>
</dbReference>
<comment type="similarity">
    <text evidence="2">Belongs to the ATP-dependent AMP-binding enzyme family.</text>
</comment>
<dbReference type="FunFam" id="3.30.559.10:FF:000064">
    <property type="entry name" value="Non-ribosomal peptide synthetase OfaC"/>
    <property type="match status" value="2"/>
</dbReference>
<dbReference type="Pfam" id="PF00501">
    <property type="entry name" value="AMP-binding"/>
    <property type="match status" value="5"/>
</dbReference>
<dbReference type="SUPFAM" id="SSF56801">
    <property type="entry name" value="Acetyl-CoA synthetase-like"/>
    <property type="match status" value="5"/>
</dbReference>
<dbReference type="InterPro" id="IPR006162">
    <property type="entry name" value="Ppantetheine_attach_site"/>
</dbReference>
<dbReference type="SUPFAM" id="SSF52777">
    <property type="entry name" value="CoA-dependent acyltransferases"/>
    <property type="match status" value="10"/>
</dbReference>
<dbReference type="EMBL" id="FOVV01000028">
    <property type="protein sequence ID" value="SFO52867.1"/>
    <property type="molecule type" value="Genomic_DNA"/>
</dbReference>
<proteinExistence type="inferred from homology"/>
<keyword evidence="3" id="KW-0596">Phosphopantetheine</keyword>
<feature type="domain" description="Carrier" evidence="5">
    <location>
        <begin position="3240"/>
        <end position="3314"/>
    </location>
</feature>
<dbReference type="InterPro" id="IPR025110">
    <property type="entry name" value="AMP-bd_C"/>
</dbReference>
<dbReference type="InterPro" id="IPR036736">
    <property type="entry name" value="ACP-like_sf"/>
</dbReference>
<feature type="domain" description="Carrier" evidence="5">
    <location>
        <begin position="2165"/>
        <end position="2239"/>
    </location>
</feature>
<reference evidence="6 7" key="1">
    <citation type="submission" date="2016-10" db="EMBL/GenBank/DDBJ databases">
        <authorList>
            <person name="Varghese N."/>
            <person name="Submissions S."/>
        </authorList>
    </citation>
    <scope>NUCLEOTIDE SEQUENCE [LARGE SCALE GENOMIC DNA]</scope>
    <source>
        <strain evidence="6 7">BS0292</strain>
    </source>
</reference>
<protein>
    <submittedName>
        <fullName evidence="6">Amino acid adenylation domain-containing protein</fullName>
    </submittedName>
</protein>
<dbReference type="Pfam" id="PF00668">
    <property type="entry name" value="Condensation"/>
    <property type="match status" value="5"/>
</dbReference>
<dbReference type="FunFam" id="3.40.50.12780:FF:000012">
    <property type="entry name" value="Non-ribosomal peptide synthetase"/>
    <property type="match status" value="4"/>
</dbReference>
<evidence type="ECO:0000313" key="7">
    <source>
        <dbReference type="Proteomes" id="UP000183083"/>
    </source>
</evidence>
<dbReference type="GO" id="GO:0044550">
    <property type="term" value="P:secondary metabolite biosynthetic process"/>
    <property type="evidence" value="ECO:0007669"/>
    <property type="project" value="UniProtKB-ARBA"/>
</dbReference>
<dbReference type="FunFam" id="3.40.50.980:FF:000002">
    <property type="entry name" value="Enterobactin synthetase component F"/>
    <property type="match status" value="2"/>
</dbReference>
<feature type="domain" description="Carrier" evidence="5">
    <location>
        <begin position="5398"/>
        <end position="5472"/>
    </location>
</feature>
<dbReference type="PROSITE" id="PS50075">
    <property type="entry name" value="CARRIER"/>
    <property type="match status" value="5"/>
</dbReference>
<dbReference type="InterPro" id="IPR000873">
    <property type="entry name" value="AMP-dep_synth/lig_dom"/>
</dbReference>
<keyword evidence="4" id="KW-0597">Phosphoprotein</keyword>
<dbReference type="NCBIfam" id="TIGR01733">
    <property type="entry name" value="AA-adenyl-dom"/>
    <property type="match status" value="5"/>
</dbReference>
<dbReference type="InterPro" id="IPR020806">
    <property type="entry name" value="PKS_PP-bd"/>
</dbReference>
<dbReference type="FunFam" id="2.30.38.10:FF:000001">
    <property type="entry name" value="Non-ribosomal peptide synthetase PvdI"/>
    <property type="match status" value="5"/>
</dbReference>
<dbReference type="Pfam" id="PF13193">
    <property type="entry name" value="AMP-binding_C"/>
    <property type="match status" value="5"/>
</dbReference>
<dbReference type="CDD" id="cd12117">
    <property type="entry name" value="A_NRPS_Srf_like"/>
    <property type="match status" value="1"/>
</dbReference>
<dbReference type="SUPFAM" id="SSF47336">
    <property type="entry name" value="ACP-like"/>
    <property type="match status" value="5"/>
</dbReference>
<dbReference type="NCBIfam" id="NF003417">
    <property type="entry name" value="PRK04813.1"/>
    <property type="match status" value="5"/>
</dbReference>
<dbReference type="Gene3D" id="1.10.1200.10">
    <property type="entry name" value="ACP-like"/>
    <property type="match status" value="5"/>
</dbReference>
<evidence type="ECO:0000256" key="3">
    <source>
        <dbReference type="ARBA" id="ARBA00022450"/>
    </source>
</evidence>
<evidence type="ECO:0000256" key="2">
    <source>
        <dbReference type="ARBA" id="ARBA00006432"/>
    </source>
</evidence>
<dbReference type="GO" id="GO:0005737">
    <property type="term" value="C:cytoplasm"/>
    <property type="evidence" value="ECO:0007669"/>
    <property type="project" value="TreeGrafter"/>
</dbReference>
<dbReference type="FunFam" id="3.30.559.30:FF:000028">
    <property type="entry name" value="Non-ribosomal peptide synthetase OfaC"/>
    <property type="match status" value="3"/>
</dbReference>
<feature type="domain" description="Carrier" evidence="5">
    <location>
        <begin position="4326"/>
        <end position="4400"/>
    </location>
</feature>
<dbReference type="InterPro" id="IPR010071">
    <property type="entry name" value="AA_adenyl_dom"/>
</dbReference>
<dbReference type="CDD" id="cd05930">
    <property type="entry name" value="A_NRPS"/>
    <property type="match status" value="1"/>
</dbReference>
<evidence type="ECO:0000256" key="4">
    <source>
        <dbReference type="ARBA" id="ARBA00022553"/>
    </source>
</evidence>
<dbReference type="InterPro" id="IPR001242">
    <property type="entry name" value="Condensation_dom"/>
</dbReference>
<evidence type="ECO:0000313" key="6">
    <source>
        <dbReference type="EMBL" id="SFO52867.1"/>
    </source>
</evidence>
<accession>A0AB38C0V0</accession>
<dbReference type="Pfam" id="PF00550">
    <property type="entry name" value="PP-binding"/>
    <property type="match status" value="5"/>
</dbReference>
<name>A0AB38C0V0_PSESX</name>
<dbReference type="PANTHER" id="PTHR45527">
    <property type="entry name" value="NONRIBOSOMAL PEPTIDE SYNTHETASE"/>
    <property type="match status" value="1"/>
</dbReference>
<dbReference type="GO" id="GO:0031177">
    <property type="term" value="F:phosphopantetheine binding"/>
    <property type="evidence" value="ECO:0007669"/>
    <property type="project" value="InterPro"/>
</dbReference>